<evidence type="ECO:0000256" key="1">
    <source>
        <dbReference type="ARBA" id="ARBA00008791"/>
    </source>
</evidence>
<dbReference type="InterPro" id="IPR006015">
    <property type="entry name" value="Universal_stress_UspA"/>
</dbReference>
<dbReference type="Pfam" id="PF00582">
    <property type="entry name" value="Usp"/>
    <property type="match status" value="2"/>
</dbReference>
<evidence type="ECO:0000313" key="4">
    <source>
        <dbReference type="Proteomes" id="UP000269998"/>
    </source>
</evidence>
<feature type="domain" description="UspA" evidence="2">
    <location>
        <begin position="6"/>
        <end position="150"/>
    </location>
</feature>
<protein>
    <submittedName>
        <fullName evidence="3">Universal stress proteinc/MT2085</fullName>
    </submittedName>
</protein>
<dbReference type="PANTHER" id="PTHR46268:SF6">
    <property type="entry name" value="UNIVERSAL STRESS PROTEIN UP12"/>
    <property type="match status" value="1"/>
</dbReference>
<dbReference type="Gene3D" id="3.40.50.12370">
    <property type="match status" value="1"/>
</dbReference>
<dbReference type="Gene3D" id="3.40.50.620">
    <property type="entry name" value="HUPs"/>
    <property type="match status" value="1"/>
</dbReference>
<name>A0A447G9K7_9MYCO</name>
<dbReference type="KEGG" id="mbai:MB901379_00733"/>
<keyword evidence="4" id="KW-1185">Reference proteome</keyword>
<evidence type="ECO:0000313" key="3">
    <source>
        <dbReference type="EMBL" id="VDM87198.1"/>
    </source>
</evidence>
<comment type="similarity">
    <text evidence="1">Belongs to the universal stress protein A family.</text>
</comment>
<organism evidence="3 4">
    <name type="scientific">Mycobacterium basiliense</name>
    <dbReference type="NCBI Taxonomy" id="2094119"/>
    <lineage>
        <taxon>Bacteria</taxon>
        <taxon>Bacillati</taxon>
        <taxon>Actinomycetota</taxon>
        <taxon>Actinomycetes</taxon>
        <taxon>Mycobacteriales</taxon>
        <taxon>Mycobacteriaceae</taxon>
        <taxon>Mycobacterium</taxon>
    </lineage>
</organism>
<dbReference type="InterPro" id="IPR006016">
    <property type="entry name" value="UspA"/>
</dbReference>
<dbReference type="PRINTS" id="PR01438">
    <property type="entry name" value="UNVRSLSTRESS"/>
</dbReference>
<evidence type="ECO:0000259" key="2">
    <source>
        <dbReference type="Pfam" id="PF00582"/>
    </source>
</evidence>
<dbReference type="InterPro" id="IPR014729">
    <property type="entry name" value="Rossmann-like_a/b/a_fold"/>
</dbReference>
<reference evidence="4" key="1">
    <citation type="submission" date="2018-02" db="EMBL/GenBank/DDBJ databases">
        <authorList>
            <person name="Seth-Smith MB H."/>
            <person name="Seth-Smith H."/>
        </authorList>
    </citation>
    <scope>NUCLEOTIDE SEQUENCE [LARGE SCALE GENOMIC DNA]</scope>
</reference>
<gene>
    <name evidence="3" type="ORF">MB901379_00733</name>
</gene>
<feature type="domain" description="UspA" evidence="2">
    <location>
        <begin position="230"/>
        <end position="280"/>
    </location>
</feature>
<dbReference type="OrthoDB" id="3473874at2"/>
<proteinExistence type="inferred from homology"/>
<dbReference type="AlphaFoldDB" id="A0A447G9K7"/>
<dbReference type="RefSeq" id="WP_158015395.1">
    <property type="nucleotide sequence ID" value="NZ_CBCSKE010000005.1"/>
</dbReference>
<dbReference type="Proteomes" id="UP000269998">
    <property type="component" value="Chromosome"/>
</dbReference>
<sequence>MPLNAIVGYDGSPGASAAIDAGALLFPGAHGWITYLWVPPFASDKVRRRLRPLARDANELIEMVEREGEREAQRVVSMGVTLARAAGWDAEPLLTRTWGAEGLRIAQAAEEVQADFVLAGSRGLGGTQSVLGSVADMVLHYSAQPVVVVPHPMLTAEYEALSHGPVLVGWDGSAGAETALAAARRLCPERDVLLIFVDDGTAPGSPVDAAGGEIRPLTVARGRGFHARAVSDALVAAAHDHDAALVIVGTHGHSAAREALVGSVATGTVHHAHRPVMVVPGAWEVPATP</sequence>
<dbReference type="CDD" id="cd00293">
    <property type="entry name" value="USP-like"/>
    <property type="match status" value="1"/>
</dbReference>
<accession>A0A447G9K7</accession>
<dbReference type="PANTHER" id="PTHR46268">
    <property type="entry name" value="STRESS RESPONSE PROTEIN NHAX"/>
    <property type="match status" value="1"/>
</dbReference>
<dbReference type="EMBL" id="LR130759">
    <property type="protein sequence ID" value="VDM87198.1"/>
    <property type="molecule type" value="Genomic_DNA"/>
</dbReference>
<dbReference type="SUPFAM" id="SSF52402">
    <property type="entry name" value="Adenine nucleotide alpha hydrolases-like"/>
    <property type="match status" value="2"/>
</dbReference>